<dbReference type="AlphaFoldDB" id="A0A1D8NUV6"/>
<dbReference type="RefSeq" id="WP_066094159.1">
    <property type="nucleotide sequence ID" value="NZ_CP017476.1"/>
</dbReference>
<organism evidence="3 4">
    <name type="scientific">Hydrogenophaga crassostreae</name>
    <dbReference type="NCBI Taxonomy" id="1763535"/>
    <lineage>
        <taxon>Bacteria</taxon>
        <taxon>Pseudomonadati</taxon>
        <taxon>Pseudomonadota</taxon>
        <taxon>Betaproteobacteria</taxon>
        <taxon>Burkholderiales</taxon>
        <taxon>Comamonadaceae</taxon>
        <taxon>Hydrogenophaga</taxon>
    </lineage>
</organism>
<dbReference type="KEGG" id="hyl:LPB072_08560"/>
<dbReference type="Pfam" id="PF01569">
    <property type="entry name" value="PAP2"/>
    <property type="match status" value="1"/>
</dbReference>
<dbReference type="Proteomes" id="UP000185680">
    <property type="component" value="Chromosome"/>
</dbReference>
<evidence type="ECO:0000256" key="1">
    <source>
        <dbReference type="SAM" id="Phobius"/>
    </source>
</evidence>
<keyword evidence="1" id="KW-1133">Transmembrane helix</keyword>
<evidence type="ECO:0000259" key="2">
    <source>
        <dbReference type="Pfam" id="PF01569"/>
    </source>
</evidence>
<keyword evidence="1" id="KW-0472">Membrane</keyword>
<feature type="domain" description="Phosphatidic acid phosphatase type 2/haloperoxidase" evidence="2">
    <location>
        <begin position="126"/>
        <end position="214"/>
    </location>
</feature>
<accession>A0A1D8NUV6</accession>
<feature type="transmembrane region" description="Helical" evidence="1">
    <location>
        <begin position="87"/>
        <end position="109"/>
    </location>
</feature>
<dbReference type="EMBL" id="CP017476">
    <property type="protein sequence ID" value="AOW12885.1"/>
    <property type="molecule type" value="Genomic_DNA"/>
</dbReference>
<dbReference type="InterPro" id="IPR000326">
    <property type="entry name" value="PAP2/HPO"/>
</dbReference>
<keyword evidence="1" id="KW-0812">Transmembrane</keyword>
<gene>
    <name evidence="3" type="ORF">LPB072_08560</name>
</gene>
<sequence length="220" mass="24712">MIAPWARALGQRFTVLWWLKGVGTTVFMTLFFWAYFTILENPANPPIEVPTLVIDRWIPLTPWAYSIYISLWVYVSLPPAFLLNFRALLHFGLWVSAMCVACLLVFWWIPTQTPTFDIDWSLYPGLSLIKGVDAPGNACPSLHVASAVFTAFWLQRILSKVGAPQWLHWVNALHCVAIAWSTMATLQHVALDVIAGAGVGAVFAWGSLRALDRRSELLEI</sequence>
<evidence type="ECO:0000313" key="4">
    <source>
        <dbReference type="Proteomes" id="UP000185680"/>
    </source>
</evidence>
<dbReference type="Gene3D" id="1.20.144.10">
    <property type="entry name" value="Phosphatidic acid phosphatase type 2/haloperoxidase"/>
    <property type="match status" value="1"/>
</dbReference>
<proteinExistence type="predicted"/>
<feature type="transmembrane region" description="Helical" evidence="1">
    <location>
        <begin position="15"/>
        <end position="36"/>
    </location>
</feature>
<dbReference type="STRING" id="1763535.LPB072_08560"/>
<protein>
    <submittedName>
        <fullName evidence="3">Phosphoesterase</fullName>
    </submittedName>
</protein>
<reference evidence="3 4" key="1">
    <citation type="submission" date="2016-10" db="EMBL/GenBank/DDBJ databases">
        <title>Hydorgenophaga sp. LPB0072 isolated from gastropod.</title>
        <authorList>
            <person name="Kim E."/>
            <person name="Yi H."/>
        </authorList>
    </citation>
    <scope>NUCLEOTIDE SEQUENCE [LARGE SCALE GENOMIC DNA]</scope>
    <source>
        <strain evidence="3 4">LPB0072</strain>
    </source>
</reference>
<feature type="transmembrane region" description="Helical" evidence="1">
    <location>
        <begin position="56"/>
        <end position="75"/>
    </location>
</feature>
<feature type="transmembrane region" description="Helical" evidence="1">
    <location>
        <begin position="189"/>
        <end position="208"/>
    </location>
</feature>
<name>A0A1D8NUV6_9BURK</name>
<evidence type="ECO:0000313" key="3">
    <source>
        <dbReference type="EMBL" id="AOW12885.1"/>
    </source>
</evidence>